<dbReference type="EMBL" id="CP072110">
    <property type="protein sequence ID" value="QTH63070.1"/>
    <property type="molecule type" value="Genomic_DNA"/>
</dbReference>
<dbReference type="Pfam" id="PF01436">
    <property type="entry name" value="NHL"/>
    <property type="match status" value="1"/>
</dbReference>
<keyword evidence="1" id="KW-0677">Repeat</keyword>
<dbReference type="InterPro" id="IPR013766">
    <property type="entry name" value="Thioredoxin_domain"/>
</dbReference>
<dbReference type="InterPro" id="IPR012336">
    <property type="entry name" value="Thioredoxin-like_fold"/>
</dbReference>
<evidence type="ECO:0000313" key="4">
    <source>
        <dbReference type="Proteomes" id="UP000682739"/>
    </source>
</evidence>
<protein>
    <submittedName>
        <fullName evidence="3">Redoxin domain-containing protein</fullName>
    </submittedName>
</protein>
<reference evidence="3" key="1">
    <citation type="submission" date="2021-03" db="EMBL/GenBank/DDBJ databases">
        <title>Description of Psychrosphaera ytuae sp. nov. isolated from deep sea sediment of South China Sea.</title>
        <authorList>
            <person name="Zhang J."/>
            <person name="Xu X.-D."/>
        </authorList>
    </citation>
    <scope>NUCLEOTIDE SEQUENCE</scope>
    <source>
        <strain evidence="3">MTZ26</strain>
    </source>
</reference>
<sequence length="500" mass="55632">MFRGVSKSAVFVVVILSLIGSVYANKSLASDLTFHDSLDWFNVSRDLTDKDIAGKVVILDFWTYGCVNCVHVLPDLHRLEEEFGDKLAVISVHSPKFENEKNPITLRNIIARYEIKHPVANDIDFKLWREYGVRAWPTFVVFGPDGKYAGQLSGEGKYQQLKRATELLLERYTGKLNETPLPVKLETMPDGYLKAPGKIAVNDDYVVIADSLHHRIVVTDHAGKVRFEIGNGKPKWVDGNFETASFYQPQGVIFKDKDTLLVADTGNHTIRQINLDTKTVLTLAGTGQLGRSYVVRPNPLKTDLRSPWALALQDDQLYIAMAGTHQIWKMDLTKNRLMEFAGSGREQLTDGTLSSSAFNQPSGLYIQGKKLYVADSEASAIRVIDLKGGMVDTVVGKGLFDFGDVDGFFKKALLQHTLGVVAVNDSTLIIADTYNHKLKTVDMKKRRVDTIDVTADQLNEPGGIALWKNNVFIADTNNQAIKVLDLTNNTLSDFVITPPE</sequence>
<dbReference type="Proteomes" id="UP000682739">
    <property type="component" value="Chromosome"/>
</dbReference>
<evidence type="ECO:0000259" key="2">
    <source>
        <dbReference type="PROSITE" id="PS51352"/>
    </source>
</evidence>
<dbReference type="KEGG" id="psym:J1N51_09980"/>
<name>A0A975DCE4_9GAMM</name>
<evidence type="ECO:0000256" key="1">
    <source>
        <dbReference type="ARBA" id="ARBA00022737"/>
    </source>
</evidence>
<dbReference type="SUPFAM" id="SSF52833">
    <property type="entry name" value="Thioredoxin-like"/>
    <property type="match status" value="1"/>
</dbReference>
<dbReference type="InterPro" id="IPR011042">
    <property type="entry name" value="6-blade_b-propeller_TolB-like"/>
</dbReference>
<dbReference type="PANTHER" id="PTHR46388">
    <property type="entry name" value="NHL REPEAT-CONTAINING PROTEIN 2"/>
    <property type="match status" value="1"/>
</dbReference>
<dbReference type="PROSITE" id="PS51352">
    <property type="entry name" value="THIOREDOXIN_2"/>
    <property type="match status" value="1"/>
</dbReference>
<dbReference type="InterPro" id="IPR036249">
    <property type="entry name" value="Thioredoxin-like_sf"/>
</dbReference>
<gene>
    <name evidence="3" type="ORF">J1N51_09980</name>
</gene>
<keyword evidence="4" id="KW-1185">Reference proteome</keyword>
<dbReference type="PANTHER" id="PTHR46388:SF2">
    <property type="entry name" value="NHL REPEAT-CONTAINING PROTEIN 2"/>
    <property type="match status" value="1"/>
</dbReference>
<dbReference type="AlphaFoldDB" id="A0A975DCE4"/>
<organism evidence="3 4">
    <name type="scientific">Psychrosphaera ytuae</name>
    <dbReference type="NCBI Taxonomy" id="2820710"/>
    <lineage>
        <taxon>Bacteria</taxon>
        <taxon>Pseudomonadati</taxon>
        <taxon>Pseudomonadota</taxon>
        <taxon>Gammaproteobacteria</taxon>
        <taxon>Alteromonadales</taxon>
        <taxon>Pseudoalteromonadaceae</taxon>
        <taxon>Psychrosphaera</taxon>
    </lineage>
</organism>
<feature type="domain" description="Thioredoxin" evidence="2">
    <location>
        <begin position="17"/>
        <end position="170"/>
    </location>
</feature>
<dbReference type="InterPro" id="IPR001258">
    <property type="entry name" value="NHL_repeat"/>
</dbReference>
<evidence type="ECO:0000313" key="3">
    <source>
        <dbReference type="EMBL" id="QTH63070.1"/>
    </source>
</evidence>
<dbReference type="Gene3D" id="2.120.10.30">
    <property type="entry name" value="TolB, C-terminal domain"/>
    <property type="match status" value="2"/>
</dbReference>
<dbReference type="SUPFAM" id="SSF101898">
    <property type="entry name" value="NHL repeat"/>
    <property type="match status" value="1"/>
</dbReference>
<dbReference type="Pfam" id="PF13905">
    <property type="entry name" value="Thioredoxin_8"/>
    <property type="match status" value="1"/>
</dbReference>
<dbReference type="Gene3D" id="3.40.30.10">
    <property type="entry name" value="Glutaredoxin"/>
    <property type="match status" value="1"/>
</dbReference>
<accession>A0A975DCE4</accession>
<dbReference type="RefSeq" id="WP_208830922.1">
    <property type="nucleotide sequence ID" value="NZ_CP072110.1"/>
</dbReference>
<proteinExistence type="predicted"/>